<feature type="domain" description="Methyltransferase type 11" evidence="2">
    <location>
        <begin position="118"/>
        <end position="237"/>
    </location>
</feature>
<protein>
    <recommendedName>
        <fullName evidence="2">Methyltransferase type 11 domain-containing protein</fullName>
    </recommendedName>
</protein>
<dbReference type="AlphaFoldDB" id="A0A7S0UWG5"/>
<evidence type="ECO:0000256" key="1">
    <source>
        <dbReference type="SAM" id="MobiDB-lite"/>
    </source>
</evidence>
<reference evidence="3" key="1">
    <citation type="submission" date="2021-01" db="EMBL/GenBank/DDBJ databases">
        <authorList>
            <person name="Corre E."/>
            <person name="Pelletier E."/>
            <person name="Niang G."/>
            <person name="Scheremetjew M."/>
            <person name="Finn R."/>
            <person name="Kale V."/>
            <person name="Holt S."/>
            <person name="Cochrane G."/>
            <person name="Meng A."/>
            <person name="Brown T."/>
            <person name="Cohen L."/>
        </authorList>
    </citation>
    <scope>NUCLEOTIDE SEQUENCE</scope>
    <source>
        <strain evidence="3">SAG 63-3</strain>
    </source>
</reference>
<dbReference type="InterPro" id="IPR029063">
    <property type="entry name" value="SAM-dependent_MTases_sf"/>
</dbReference>
<feature type="region of interest" description="Disordered" evidence="1">
    <location>
        <begin position="33"/>
        <end position="54"/>
    </location>
</feature>
<proteinExistence type="predicted"/>
<dbReference type="CDD" id="cd02440">
    <property type="entry name" value="AdoMet_MTases"/>
    <property type="match status" value="1"/>
</dbReference>
<name>A0A7S0UWG5_9CHLO</name>
<gene>
    <name evidence="3" type="ORF">PPAR00522_LOCUS6135</name>
</gene>
<evidence type="ECO:0000259" key="2">
    <source>
        <dbReference type="Pfam" id="PF08241"/>
    </source>
</evidence>
<dbReference type="Pfam" id="PF08241">
    <property type="entry name" value="Methyltransf_11"/>
    <property type="match status" value="1"/>
</dbReference>
<accession>A0A7S0UWG5</accession>
<sequence>MAHDLVVAAASAAATSFFLLHVLPKLPKFPQLPSPHADLDERSTTSSAGGGASAYETKKAVEEYLMFHYGAAEDILPYKTGPHSALDFMSRCALLCERHCEALQDFTGDSVDPTTAIDMGCAVGRGTFELSRGFQRVLGVDFSQHFIDAAERMQKEGQLPYSYVLEGDIRRTAVAAIPEDIIRHRCQFTVGDACAVPETWGPVDCVLAANLLCRLPDPKKFLDRCRTLIKPGGILVLVSPYSWLAGWTSKEKWLGGYLRADDQQPQFTRNTIIDYLTKSVGNTVEHGVGEEGDEVQGDFELIESGVEMPFLIREHARKFQWGCSEGMVFKRRKAHSK</sequence>
<dbReference type="Gene3D" id="3.40.50.150">
    <property type="entry name" value="Vaccinia Virus protein VP39"/>
    <property type="match status" value="1"/>
</dbReference>
<dbReference type="PANTHER" id="PTHR45445">
    <property type="match status" value="1"/>
</dbReference>
<dbReference type="SUPFAM" id="SSF53335">
    <property type="entry name" value="S-adenosyl-L-methionine-dependent methyltransferases"/>
    <property type="match status" value="1"/>
</dbReference>
<evidence type="ECO:0000313" key="3">
    <source>
        <dbReference type="EMBL" id="CAD8769736.1"/>
    </source>
</evidence>
<dbReference type="PANTHER" id="PTHR45445:SF2">
    <property type="entry name" value="METHYLTRANSFERASE TYPE 11 DOMAIN-CONTAINING PROTEIN"/>
    <property type="match status" value="1"/>
</dbReference>
<dbReference type="GO" id="GO:0008757">
    <property type="term" value="F:S-adenosylmethionine-dependent methyltransferase activity"/>
    <property type="evidence" value="ECO:0007669"/>
    <property type="project" value="InterPro"/>
</dbReference>
<dbReference type="InterPro" id="IPR013216">
    <property type="entry name" value="Methyltransf_11"/>
</dbReference>
<organism evidence="3">
    <name type="scientific">Polytomella parva</name>
    <dbReference type="NCBI Taxonomy" id="51329"/>
    <lineage>
        <taxon>Eukaryota</taxon>
        <taxon>Viridiplantae</taxon>
        <taxon>Chlorophyta</taxon>
        <taxon>core chlorophytes</taxon>
        <taxon>Chlorophyceae</taxon>
        <taxon>CS clade</taxon>
        <taxon>Chlamydomonadales</taxon>
        <taxon>Chlamydomonadaceae</taxon>
        <taxon>Polytomella</taxon>
    </lineage>
</organism>
<dbReference type="EMBL" id="HBFM01009625">
    <property type="protein sequence ID" value="CAD8769736.1"/>
    <property type="molecule type" value="Transcribed_RNA"/>
</dbReference>